<evidence type="ECO:0000313" key="9">
    <source>
        <dbReference type="EMBL" id="OGK41659.1"/>
    </source>
</evidence>
<evidence type="ECO:0000256" key="2">
    <source>
        <dbReference type="ARBA" id="ARBA00022670"/>
    </source>
</evidence>
<keyword evidence="5" id="KW-0190">Covalent protein-DNA linkage</keyword>
<dbReference type="PANTHER" id="PTHR13604:SF0">
    <property type="entry name" value="ABASIC SITE PROCESSING PROTEIN HMCES"/>
    <property type="match status" value="1"/>
</dbReference>
<dbReference type="Gene3D" id="3.90.1680.10">
    <property type="entry name" value="SOS response associated peptidase-like"/>
    <property type="match status" value="1"/>
</dbReference>
<evidence type="ECO:0000256" key="4">
    <source>
        <dbReference type="ARBA" id="ARBA00022801"/>
    </source>
</evidence>
<dbReference type="Pfam" id="PF02586">
    <property type="entry name" value="SRAP"/>
    <property type="match status" value="1"/>
</dbReference>
<keyword evidence="2 8" id="KW-0645">Protease</keyword>
<proteinExistence type="inferred from homology"/>
<keyword evidence="6" id="KW-0238">DNA-binding</keyword>
<evidence type="ECO:0000256" key="8">
    <source>
        <dbReference type="RuleBase" id="RU364100"/>
    </source>
</evidence>
<accession>A0A1F7IE76</accession>
<evidence type="ECO:0000256" key="6">
    <source>
        <dbReference type="ARBA" id="ARBA00023125"/>
    </source>
</evidence>
<dbReference type="InterPro" id="IPR036590">
    <property type="entry name" value="SRAP-like"/>
</dbReference>
<keyword evidence="3" id="KW-0227">DNA damage</keyword>
<evidence type="ECO:0000256" key="7">
    <source>
        <dbReference type="ARBA" id="ARBA00023239"/>
    </source>
</evidence>
<dbReference type="PANTHER" id="PTHR13604">
    <property type="entry name" value="DC12-RELATED"/>
    <property type="match status" value="1"/>
</dbReference>
<evidence type="ECO:0000256" key="5">
    <source>
        <dbReference type="ARBA" id="ARBA00023124"/>
    </source>
</evidence>
<dbReference type="Proteomes" id="UP000177698">
    <property type="component" value="Unassembled WGS sequence"/>
</dbReference>
<dbReference type="GO" id="GO:0008233">
    <property type="term" value="F:peptidase activity"/>
    <property type="evidence" value="ECO:0007669"/>
    <property type="project" value="UniProtKB-KW"/>
</dbReference>
<keyword evidence="7" id="KW-0456">Lyase</keyword>
<keyword evidence="4 8" id="KW-0378">Hydrolase</keyword>
<dbReference type="AlphaFoldDB" id="A0A1F7IE76"/>
<dbReference type="GO" id="GO:0016829">
    <property type="term" value="F:lyase activity"/>
    <property type="evidence" value="ECO:0007669"/>
    <property type="project" value="UniProtKB-KW"/>
</dbReference>
<comment type="similarity">
    <text evidence="1 8">Belongs to the SOS response-associated peptidase family.</text>
</comment>
<comment type="caution">
    <text evidence="9">The sequence shown here is derived from an EMBL/GenBank/DDBJ whole genome shotgun (WGS) entry which is preliminary data.</text>
</comment>
<dbReference type="EC" id="3.4.-.-" evidence="8"/>
<dbReference type="GO" id="GO:0106300">
    <property type="term" value="P:protein-DNA covalent cross-linking repair"/>
    <property type="evidence" value="ECO:0007669"/>
    <property type="project" value="InterPro"/>
</dbReference>
<protein>
    <recommendedName>
        <fullName evidence="8">Abasic site processing protein</fullName>
        <ecNumber evidence="8">3.4.-.-</ecNumber>
    </recommendedName>
</protein>
<evidence type="ECO:0000256" key="3">
    <source>
        <dbReference type="ARBA" id="ARBA00022763"/>
    </source>
</evidence>
<gene>
    <name evidence="9" type="ORF">A2954_07310</name>
</gene>
<evidence type="ECO:0000313" key="10">
    <source>
        <dbReference type="Proteomes" id="UP000177698"/>
    </source>
</evidence>
<dbReference type="SUPFAM" id="SSF143081">
    <property type="entry name" value="BB1717-like"/>
    <property type="match status" value="1"/>
</dbReference>
<organism evidence="9 10">
    <name type="scientific">Candidatus Roizmanbacteria bacterium RIFCSPLOWO2_01_FULL_37_12</name>
    <dbReference type="NCBI Taxonomy" id="1802056"/>
    <lineage>
        <taxon>Bacteria</taxon>
        <taxon>Candidatus Roizmaniibacteriota</taxon>
    </lineage>
</organism>
<sequence length="223" mass="26019">MCGRYNLDFSDPREFTDRFKITNTLSKNELRTSYNIAPGQKQPVIIAQSPNVLEIMLWGLIPFWEKSDKPKGLINLRDDTILTKKWAHKYLQFQRCLVPASGFFEWGYTPEGKTPYHFKVKKQKYFSFAGLHTGWKHPATGQEIQSYAIITTSPNELLEKVHNRMPVILKKEDEEAWLNPDLVEIENIKEFLHPYPAQNMEKIIVSKRVNNPFNNDPDVLKPL</sequence>
<reference evidence="9 10" key="1">
    <citation type="journal article" date="2016" name="Nat. Commun.">
        <title>Thousands of microbial genomes shed light on interconnected biogeochemical processes in an aquifer system.</title>
        <authorList>
            <person name="Anantharaman K."/>
            <person name="Brown C.T."/>
            <person name="Hug L.A."/>
            <person name="Sharon I."/>
            <person name="Castelle C.J."/>
            <person name="Probst A.J."/>
            <person name="Thomas B.C."/>
            <person name="Singh A."/>
            <person name="Wilkins M.J."/>
            <person name="Karaoz U."/>
            <person name="Brodie E.L."/>
            <person name="Williams K.H."/>
            <person name="Hubbard S.S."/>
            <person name="Banfield J.F."/>
        </authorList>
    </citation>
    <scope>NUCLEOTIDE SEQUENCE [LARGE SCALE GENOMIC DNA]</scope>
</reference>
<dbReference type="STRING" id="1802056.A2954_07310"/>
<dbReference type="GO" id="GO:0006508">
    <property type="term" value="P:proteolysis"/>
    <property type="evidence" value="ECO:0007669"/>
    <property type="project" value="UniProtKB-KW"/>
</dbReference>
<dbReference type="EMBL" id="MGAG01000010">
    <property type="protein sequence ID" value="OGK41659.1"/>
    <property type="molecule type" value="Genomic_DNA"/>
</dbReference>
<dbReference type="GO" id="GO:0003697">
    <property type="term" value="F:single-stranded DNA binding"/>
    <property type="evidence" value="ECO:0007669"/>
    <property type="project" value="InterPro"/>
</dbReference>
<dbReference type="InterPro" id="IPR003738">
    <property type="entry name" value="SRAP"/>
</dbReference>
<name>A0A1F7IE76_9BACT</name>
<evidence type="ECO:0000256" key="1">
    <source>
        <dbReference type="ARBA" id="ARBA00008136"/>
    </source>
</evidence>